<dbReference type="InterPro" id="IPR047622">
    <property type="entry name" value="GPR1_FUN34_YAAH"/>
</dbReference>
<dbReference type="GO" id="GO:0071422">
    <property type="term" value="P:succinate transmembrane transport"/>
    <property type="evidence" value="ECO:0007669"/>
    <property type="project" value="TreeGrafter"/>
</dbReference>
<keyword evidence="8" id="KW-1185">Reference proteome</keyword>
<comment type="subcellular location">
    <subcellularLocation>
        <location evidence="1">Membrane</location>
        <topology evidence="1">Multi-pass membrane protein</topology>
    </subcellularLocation>
</comment>
<evidence type="ECO:0000256" key="2">
    <source>
        <dbReference type="ARBA" id="ARBA00005587"/>
    </source>
</evidence>
<reference evidence="7 8" key="1">
    <citation type="submission" date="2021-12" db="EMBL/GenBank/DDBJ databases">
        <title>Genome sequencing of bacteria with rrn-lacking chromosome and rrn-plasmid.</title>
        <authorList>
            <person name="Anda M."/>
            <person name="Iwasaki W."/>
        </authorList>
    </citation>
    <scope>NUCLEOTIDE SEQUENCE [LARGE SCALE GENOMIC DNA]</scope>
    <source>
        <strain evidence="7 8">DSM 100852</strain>
    </source>
</reference>
<dbReference type="InterPro" id="IPR047623">
    <property type="entry name" value="SatP"/>
</dbReference>
<feature type="transmembrane region" description="Helical" evidence="6">
    <location>
        <begin position="125"/>
        <end position="142"/>
    </location>
</feature>
<dbReference type="Proteomes" id="UP001348817">
    <property type="component" value="Chromosome"/>
</dbReference>
<evidence type="ECO:0000256" key="3">
    <source>
        <dbReference type="ARBA" id="ARBA00022692"/>
    </source>
</evidence>
<name>A0AAU9CYZ5_9BACT</name>
<dbReference type="PANTHER" id="PTHR30178:SF3">
    <property type="entry name" value="SUCCINATE-ACETATE_PROTON SYMPORTER SATP"/>
    <property type="match status" value="1"/>
</dbReference>
<protein>
    <recommendedName>
        <fullName evidence="9">Acetate uptake transporter</fullName>
    </recommendedName>
</protein>
<accession>A0AAU9CYZ5</accession>
<dbReference type="GO" id="GO:0015360">
    <property type="term" value="F:acetate:proton symporter activity"/>
    <property type="evidence" value="ECO:0007669"/>
    <property type="project" value="TreeGrafter"/>
</dbReference>
<evidence type="ECO:0000256" key="5">
    <source>
        <dbReference type="ARBA" id="ARBA00023136"/>
    </source>
</evidence>
<feature type="transmembrane region" description="Helical" evidence="6">
    <location>
        <begin position="154"/>
        <end position="176"/>
    </location>
</feature>
<keyword evidence="3 6" id="KW-0812">Transmembrane</keyword>
<feature type="transmembrane region" description="Helical" evidence="6">
    <location>
        <begin position="12"/>
        <end position="29"/>
    </location>
</feature>
<evidence type="ECO:0008006" key="9">
    <source>
        <dbReference type="Google" id="ProtNLM"/>
    </source>
</evidence>
<keyword evidence="4 6" id="KW-1133">Transmembrane helix</keyword>
<evidence type="ECO:0000313" key="7">
    <source>
        <dbReference type="EMBL" id="BDD08888.1"/>
    </source>
</evidence>
<dbReference type="PANTHER" id="PTHR30178">
    <property type="entry name" value="INNER MEMBRANE PROTEIN YAAH"/>
    <property type="match status" value="1"/>
</dbReference>
<gene>
    <name evidence="7" type="ORF">FUAX_13200</name>
</gene>
<dbReference type="PROSITE" id="PS01114">
    <property type="entry name" value="GPR1_FUN34_YAAH"/>
    <property type="match status" value="1"/>
</dbReference>
<evidence type="ECO:0000256" key="1">
    <source>
        <dbReference type="ARBA" id="ARBA00004141"/>
    </source>
</evidence>
<dbReference type="GO" id="GO:0005886">
    <property type="term" value="C:plasma membrane"/>
    <property type="evidence" value="ECO:0007669"/>
    <property type="project" value="TreeGrafter"/>
</dbReference>
<dbReference type="KEGG" id="fax:FUAX_13200"/>
<comment type="similarity">
    <text evidence="2">Belongs to the acetate uptake transporter (AceTr) (TC 2.A.96) family.</text>
</comment>
<dbReference type="NCBIfam" id="NF038013">
    <property type="entry name" value="AceTr_1"/>
    <property type="match status" value="1"/>
</dbReference>
<sequence>MTKVVSGQGANPAPLGLAGFGMTTILLNIHNAGFFELNTMILMMGTFFGGFAQIIAGILEFKKNNTFGMVAFIAYGSFWLTLVGIVVLGQNGFMVTDKFAMGWYLAIWGLFSLGMFFGTLKGPRIGQLVFGTLVILFALLAASDFLHSETLHTIAGFEGILCGGLALYEAIGLIVNEKHGKQVFPM</sequence>
<evidence type="ECO:0000256" key="4">
    <source>
        <dbReference type="ARBA" id="ARBA00022989"/>
    </source>
</evidence>
<proteinExistence type="inferred from homology"/>
<dbReference type="RefSeq" id="WP_338394116.1">
    <property type="nucleotide sequence ID" value="NZ_AP025314.1"/>
</dbReference>
<feature type="transmembrane region" description="Helical" evidence="6">
    <location>
        <begin position="41"/>
        <end position="59"/>
    </location>
</feature>
<feature type="transmembrane region" description="Helical" evidence="6">
    <location>
        <begin position="101"/>
        <end position="118"/>
    </location>
</feature>
<organism evidence="7 8">
    <name type="scientific">Fulvitalea axinellae</name>
    <dbReference type="NCBI Taxonomy" id="1182444"/>
    <lineage>
        <taxon>Bacteria</taxon>
        <taxon>Pseudomonadati</taxon>
        <taxon>Bacteroidota</taxon>
        <taxon>Cytophagia</taxon>
        <taxon>Cytophagales</taxon>
        <taxon>Persicobacteraceae</taxon>
        <taxon>Fulvitalea</taxon>
    </lineage>
</organism>
<dbReference type="AlphaFoldDB" id="A0AAU9CYZ5"/>
<feature type="transmembrane region" description="Helical" evidence="6">
    <location>
        <begin position="66"/>
        <end position="89"/>
    </location>
</feature>
<evidence type="ECO:0000313" key="8">
    <source>
        <dbReference type="Proteomes" id="UP001348817"/>
    </source>
</evidence>
<keyword evidence="5 6" id="KW-0472">Membrane</keyword>
<dbReference type="Pfam" id="PF01184">
    <property type="entry name" value="Gpr1_Fun34_YaaH"/>
    <property type="match status" value="1"/>
</dbReference>
<evidence type="ECO:0000256" key="6">
    <source>
        <dbReference type="SAM" id="Phobius"/>
    </source>
</evidence>
<dbReference type="InterPro" id="IPR000791">
    <property type="entry name" value="Gpr1/Fun34/SatP-like"/>
</dbReference>
<dbReference type="EMBL" id="AP025314">
    <property type="protein sequence ID" value="BDD08888.1"/>
    <property type="molecule type" value="Genomic_DNA"/>
</dbReference>